<name>A0A8T1NCN0_CARIL</name>
<accession>A0A8T1NCN0</accession>
<proteinExistence type="predicted"/>
<evidence type="ECO:0000313" key="1">
    <source>
        <dbReference type="EMBL" id="KAG6629459.1"/>
    </source>
</evidence>
<protein>
    <submittedName>
        <fullName evidence="1">Uncharacterized protein</fullName>
    </submittedName>
</protein>
<dbReference type="Proteomes" id="UP000811609">
    <property type="component" value="Chromosome 14"/>
</dbReference>
<sequence length="68" mass="8184">MMLHRQETTIQKWIFSRQSDRAAIQQICEYSSAQNLLRWEIASFQVLLAGDVDGVLLFYYWKLREREC</sequence>
<dbReference type="AlphaFoldDB" id="A0A8T1NCN0"/>
<reference evidence="1" key="1">
    <citation type="submission" date="2020-12" db="EMBL/GenBank/DDBJ databases">
        <title>WGS assembly of Carya illinoinensis cv. Pawnee.</title>
        <authorList>
            <person name="Platts A."/>
            <person name="Shu S."/>
            <person name="Wright S."/>
            <person name="Barry K."/>
            <person name="Edger P."/>
            <person name="Pires J.C."/>
            <person name="Schmutz J."/>
        </authorList>
    </citation>
    <scope>NUCLEOTIDE SEQUENCE</scope>
    <source>
        <tissue evidence="1">Leaf</tissue>
    </source>
</reference>
<dbReference type="EMBL" id="CM031822">
    <property type="protein sequence ID" value="KAG6629459.1"/>
    <property type="molecule type" value="Genomic_DNA"/>
</dbReference>
<evidence type="ECO:0000313" key="2">
    <source>
        <dbReference type="Proteomes" id="UP000811609"/>
    </source>
</evidence>
<keyword evidence="2" id="KW-1185">Reference proteome</keyword>
<gene>
    <name evidence="1" type="ORF">CIPAW_14G086300</name>
</gene>
<organism evidence="1 2">
    <name type="scientific">Carya illinoinensis</name>
    <name type="common">Pecan</name>
    <dbReference type="NCBI Taxonomy" id="32201"/>
    <lineage>
        <taxon>Eukaryota</taxon>
        <taxon>Viridiplantae</taxon>
        <taxon>Streptophyta</taxon>
        <taxon>Embryophyta</taxon>
        <taxon>Tracheophyta</taxon>
        <taxon>Spermatophyta</taxon>
        <taxon>Magnoliopsida</taxon>
        <taxon>eudicotyledons</taxon>
        <taxon>Gunneridae</taxon>
        <taxon>Pentapetalae</taxon>
        <taxon>rosids</taxon>
        <taxon>fabids</taxon>
        <taxon>Fagales</taxon>
        <taxon>Juglandaceae</taxon>
        <taxon>Carya</taxon>
    </lineage>
</organism>
<comment type="caution">
    <text evidence="1">The sequence shown here is derived from an EMBL/GenBank/DDBJ whole genome shotgun (WGS) entry which is preliminary data.</text>
</comment>